<gene>
    <name evidence="1" type="ORF">EYF80_056846</name>
</gene>
<protein>
    <submittedName>
        <fullName evidence="1">Uncharacterized protein</fullName>
    </submittedName>
</protein>
<dbReference type="AlphaFoldDB" id="A0A4Z2EWI1"/>
<reference evidence="1 2" key="1">
    <citation type="submission" date="2019-03" db="EMBL/GenBank/DDBJ databases">
        <title>First draft genome of Liparis tanakae, snailfish: a comprehensive survey of snailfish specific genes.</title>
        <authorList>
            <person name="Kim W."/>
            <person name="Song I."/>
            <person name="Jeong J.-H."/>
            <person name="Kim D."/>
            <person name="Kim S."/>
            <person name="Ryu S."/>
            <person name="Song J.Y."/>
            <person name="Lee S.K."/>
        </authorList>
    </citation>
    <scope>NUCLEOTIDE SEQUENCE [LARGE SCALE GENOMIC DNA]</scope>
    <source>
        <tissue evidence="1">Muscle</tissue>
    </source>
</reference>
<organism evidence="1 2">
    <name type="scientific">Liparis tanakae</name>
    <name type="common">Tanaka's snailfish</name>
    <dbReference type="NCBI Taxonomy" id="230148"/>
    <lineage>
        <taxon>Eukaryota</taxon>
        <taxon>Metazoa</taxon>
        <taxon>Chordata</taxon>
        <taxon>Craniata</taxon>
        <taxon>Vertebrata</taxon>
        <taxon>Euteleostomi</taxon>
        <taxon>Actinopterygii</taxon>
        <taxon>Neopterygii</taxon>
        <taxon>Teleostei</taxon>
        <taxon>Neoteleostei</taxon>
        <taxon>Acanthomorphata</taxon>
        <taxon>Eupercaria</taxon>
        <taxon>Perciformes</taxon>
        <taxon>Cottioidei</taxon>
        <taxon>Cottales</taxon>
        <taxon>Liparidae</taxon>
        <taxon>Liparis</taxon>
    </lineage>
</organism>
<comment type="caution">
    <text evidence="1">The sequence shown here is derived from an EMBL/GenBank/DDBJ whole genome shotgun (WGS) entry which is preliminary data.</text>
</comment>
<accession>A0A4Z2EWI1</accession>
<dbReference type="Proteomes" id="UP000314294">
    <property type="component" value="Unassembled WGS sequence"/>
</dbReference>
<proteinExistence type="predicted"/>
<dbReference type="EMBL" id="SRLO01002399">
    <property type="protein sequence ID" value="TNN32990.1"/>
    <property type="molecule type" value="Genomic_DNA"/>
</dbReference>
<name>A0A4Z2EWI1_9TELE</name>
<sequence length="118" mass="13258">MDSGKCYRLLACSPSPMPRLSERTRRHIGIVPLDRLRASLVSECARPRERLSHYQYEASELDMLNVSVRYSGFSGCFPPLLCFLAPASASVFINKVSPAGQKKHRAAQCAENRNDKHH</sequence>
<evidence type="ECO:0000313" key="1">
    <source>
        <dbReference type="EMBL" id="TNN32990.1"/>
    </source>
</evidence>
<keyword evidence="2" id="KW-1185">Reference proteome</keyword>
<evidence type="ECO:0000313" key="2">
    <source>
        <dbReference type="Proteomes" id="UP000314294"/>
    </source>
</evidence>